<dbReference type="RefSeq" id="WP_073063003.1">
    <property type="nucleotide sequence ID" value="NZ_FQUS01000009.1"/>
</dbReference>
<evidence type="ECO:0000313" key="3">
    <source>
        <dbReference type="Proteomes" id="UP000184041"/>
    </source>
</evidence>
<dbReference type="AlphaFoldDB" id="A0A1M5BXF0"/>
<keyword evidence="3" id="KW-1185">Reference proteome</keyword>
<accession>A0A1M5BXF0</accession>
<dbReference type="OrthoDB" id="9802472at2"/>
<evidence type="ECO:0000259" key="1">
    <source>
        <dbReference type="Pfam" id="PF21686"/>
    </source>
</evidence>
<gene>
    <name evidence="2" type="ORF">SAMN05443144_10923</name>
</gene>
<dbReference type="EMBL" id="FQUS01000009">
    <property type="protein sequence ID" value="SHF47263.1"/>
    <property type="molecule type" value="Genomic_DNA"/>
</dbReference>
<name>A0A1M5BXF0_9BACT</name>
<feature type="domain" description="DNA ligase D polymerase" evidence="1">
    <location>
        <begin position="24"/>
        <end position="278"/>
    </location>
</feature>
<protein>
    <submittedName>
        <fullName evidence="2">Bifunctional non-homologous end joining protein LigD</fullName>
    </submittedName>
</protein>
<proteinExistence type="predicted"/>
<evidence type="ECO:0000313" key="2">
    <source>
        <dbReference type="EMBL" id="SHF47263.1"/>
    </source>
</evidence>
<dbReference type="STRING" id="1194090.SAMN05443144_10923"/>
<dbReference type="Gene3D" id="3.90.920.10">
    <property type="entry name" value="DNA primase, PRIM domain"/>
    <property type="match status" value="1"/>
</dbReference>
<organism evidence="2 3">
    <name type="scientific">Fodinibius roseus</name>
    <dbReference type="NCBI Taxonomy" id="1194090"/>
    <lineage>
        <taxon>Bacteria</taxon>
        <taxon>Pseudomonadati</taxon>
        <taxon>Balneolota</taxon>
        <taxon>Balneolia</taxon>
        <taxon>Balneolales</taxon>
        <taxon>Balneolaceae</taxon>
        <taxon>Fodinibius</taxon>
    </lineage>
</organism>
<dbReference type="Proteomes" id="UP000184041">
    <property type="component" value="Unassembled WGS sequence"/>
</dbReference>
<dbReference type="PANTHER" id="PTHR42705:SF2">
    <property type="entry name" value="BIFUNCTIONAL NON-HOMOLOGOUS END JOINING PROTEIN LIGD"/>
    <property type="match status" value="1"/>
</dbReference>
<dbReference type="PANTHER" id="PTHR42705">
    <property type="entry name" value="BIFUNCTIONAL NON-HOMOLOGOUS END JOINING PROTEIN LIGD"/>
    <property type="match status" value="1"/>
</dbReference>
<reference evidence="2 3" key="1">
    <citation type="submission" date="2016-11" db="EMBL/GenBank/DDBJ databases">
        <authorList>
            <person name="Jaros S."/>
            <person name="Januszkiewicz K."/>
            <person name="Wedrychowicz H."/>
        </authorList>
    </citation>
    <scope>NUCLEOTIDE SEQUENCE [LARGE SCALE GENOMIC DNA]</scope>
    <source>
        <strain evidence="2 3">DSM 21986</strain>
    </source>
</reference>
<dbReference type="Pfam" id="PF21686">
    <property type="entry name" value="LigD_Prim-Pol"/>
    <property type="match status" value="1"/>
</dbReference>
<dbReference type="InterPro" id="IPR014145">
    <property type="entry name" value="LigD_pol_dom"/>
</dbReference>
<dbReference type="CDD" id="cd04861">
    <property type="entry name" value="LigD_Pol_like"/>
    <property type="match status" value="1"/>
</dbReference>
<dbReference type="InterPro" id="IPR052171">
    <property type="entry name" value="NHEJ_LigD"/>
</dbReference>
<sequence length="300" mass="34568">MQYGPYSIDIKKRGKVFFPENNITKGDLIDYYDKIADYLLPFLRDRPLTLSRFPDGINEDGFYQKEAPDYFPDWIESIEVTKKEGGEIQQVICNNKATLIYLVNQGTISFHPWLSTTTDLNRPNKLVFDLDPPQGNFDLVLEGAKFLRSLLEKQLGLNAFVMTTGSEGLHVLCPLRVKKGFDEIRSFARDVAEYMAREQPDTFTVATRKKKREGRLFVDYLRNAYGQTSISPFSLRTLEGAPVATPLDWGELDRDNLTSQSYHIKNTFRRLSQKDDSWDYFQQKAKGLGKSMDKLKTMLK</sequence>
<dbReference type="NCBIfam" id="TIGR02778">
    <property type="entry name" value="ligD_pol"/>
    <property type="match status" value="1"/>
</dbReference>